<dbReference type="OrthoDB" id="558312at2759"/>
<keyword evidence="4" id="KW-1185">Reference proteome</keyword>
<evidence type="ECO:0000313" key="3">
    <source>
        <dbReference type="EMBL" id="PNH05646.1"/>
    </source>
</evidence>
<comment type="caution">
    <text evidence="2">The sequence shown here is derived from an EMBL/GenBank/DDBJ whole genome shotgun (WGS) entry which is preliminary data.</text>
</comment>
<dbReference type="EMBL" id="PGGS01000290">
    <property type="protein sequence ID" value="PNH05646.1"/>
    <property type="molecule type" value="Genomic_DNA"/>
</dbReference>
<feature type="region of interest" description="Disordered" evidence="1">
    <location>
        <begin position="71"/>
        <end position="105"/>
    </location>
</feature>
<protein>
    <submittedName>
        <fullName evidence="2">Uncharacterized protein</fullName>
    </submittedName>
</protein>
<gene>
    <name evidence="2" type="ORF">TSOC_008071</name>
    <name evidence="3" type="ORF">TSOC_008074</name>
</gene>
<dbReference type="AlphaFoldDB" id="A0A2J7ZZC8"/>
<evidence type="ECO:0000313" key="4">
    <source>
        <dbReference type="Proteomes" id="UP000236333"/>
    </source>
</evidence>
<proteinExistence type="predicted"/>
<accession>A0A2J7ZZC8</accession>
<organism evidence="2 4">
    <name type="scientific">Tetrabaena socialis</name>
    <dbReference type="NCBI Taxonomy" id="47790"/>
    <lineage>
        <taxon>Eukaryota</taxon>
        <taxon>Viridiplantae</taxon>
        <taxon>Chlorophyta</taxon>
        <taxon>core chlorophytes</taxon>
        <taxon>Chlorophyceae</taxon>
        <taxon>CS clade</taxon>
        <taxon>Chlamydomonadales</taxon>
        <taxon>Tetrabaenaceae</taxon>
        <taxon>Tetrabaena</taxon>
    </lineage>
</organism>
<evidence type="ECO:0000313" key="2">
    <source>
        <dbReference type="EMBL" id="PNH05637.1"/>
    </source>
</evidence>
<sequence length="105" mass="11197">MENQGAYQLQPRAVLTAGWAGGGKRMVVADLAVAPAGARVVPPHPVEVAKARTVLKFWFRLRGVAAPRVPRRGREEVGAEHPILSVEDGRMRSAPPAGLDLDGDP</sequence>
<dbReference type="EMBL" id="PGGS01000290">
    <property type="protein sequence ID" value="PNH05637.1"/>
    <property type="molecule type" value="Genomic_DNA"/>
</dbReference>
<dbReference type="Proteomes" id="UP000236333">
    <property type="component" value="Unassembled WGS sequence"/>
</dbReference>
<name>A0A2J7ZZC8_9CHLO</name>
<reference evidence="2 4" key="1">
    <citation type="journal article" date="2017" name="Mol. Biol. Evol.">
        <title>The 4-celled Tetrabaena socialis nuclear genome reveals the essential components for genetic control of cell number at the origin of multicellularity in the volvocine lineage.</title>
        <authorList>
            <person name="Featherston J."/>
            <person name="Arakaki Y."/>
            <person name="Hanschen E.R."/>
            <person name="Ferris P.J."/>
            <person name="Michod R.E."/>
            <person name="Olson B.J.S.C."/>
            <person name="Nozaki H."/>
            <person name="Durand P.M."/>
        </authorList>
    </citation>
    <scope>NUCLEOTIDE SEQUENCE [LARGE SCALE GENOMIC DNA]</scope>
    <source>
        <strain evidence="2 4">NIES-571</strain>
    </source>
</reference>
<evidence type="ECO:0000256" key="1">
    <source>
        <dbReference type="SAM" id="MobiDB-lite"/>
    </source>
</evidence>